<evidence type="ECO:0000313" key="1">
    <source>
        <dbReference type="EMBL" id="PRQ25149.1"/>
    </source>
</evidence>
<evidence type="ECO:0000313" key="2">
    <source>
        <dbReference type="Proteomes" id="UP000238479"/>
    </source>
</evidence>
<comment type="caution">
    <text evidence="1">The sequence shown here is derived from an EMBL/GenBank/DDBJ whole genome shotgun (WGS) entry which is preliminary data.</text>
</comment>
<organism evidence="1 2">
    <name type="scientific">Rosa chinensis</name>
    <name type="common">China rose</name>
    <dbReference type="NCBI Taxonomy" id="74649"/>
    <lineage>
        <taxon>Eukaryota</taxon>
        <taxon>Viridiplantae</taxon>
        <taxon>Streptophyta</taxon>
        <taxon>Embryophyta</taxon>
        <taxon>Tracheophyta</taxon>
        <taxon>Spermatophyta</taxon>
        <taxon>Magnoliopsida</taxon>
        <taxon>eudicotyledons</taxon>
        <taxon>Gunneridae</taxon>
        <taxon>Pentapetalae</taxon>
        <taxon>rosids</taxon>
        <taxon>fabids</taxon>
        <taxon>Rosales</taxon>
        <taxon>Rosaceae</taxon>
        <taxon>Rosoideae</taxon>
        <taxon>Rosoideae incertae sedis</taxon>
        <taxon>Rosa</taxon>
    </lineage>
</organism>
<dbReference type="AlphaFoldDB" id="A0A2P6PT87"/>
<dbReference type="GO" id="GO:0016192">
    <property type="term" value="P:vesicle-mediated transport"/>
    <property type="evidence" value="ECO:0007669"/>
    <property type="project" value="InterPro"/>
</dbReference>
<dbReference type="PANTHER" id="PTHR47021">
    <property type="entry name" value="ADP-RIBOSYLATION FACTOR GTPASE-ACTIVATING PROTEIN AGD6-RELATED"/>
    <property type="match status" value="1"/>
</dbReference>
<dbReference type="Gramene" id="PRQ25149">
    <property type="protein sequence ID" value="PRQ25149"/>
    <property type="gene ID" value="RchiOBHm_Chr6g0280461"/>
</dbReference>
<gene>
    <name evidence="1" type="ORF">RchiOBHm_Chr6g0280461</name>
</gene>
<dbReference type="PANTHER" id="PTHR47021:SF4">
    <property type="entry name" value="ADP-RIBOSYLATION FACTOR GTPASE-ACTIVATING PROTEIN AGD6-RELATED"/>
    <property type="match status" value="1"/>
</dbReference>
<sequence>MQVQVASREATYLRSSVVSQGIGRLSLVAASAAQSAATVVQAGTKSLPLRRRHMNSY</sequence>
<reference evidence="1 2" key="1">
    <citation type="journal article" date="2018" name="Nat. Genet.">
        <title>The Rosa genome provides new insights in the design of modern roses.</title>
        <authorList>
            <person name="Bendahmane M."/>
        </authorList>
    </citation>
    <scope>NUCLEOTIDE SEQUENCE [LARGE SCALE GENOMIC DNA]</scope>
    <source>
        <strain evidence="2">cv. Old Blush</strain>
    </source>
</reference>
<keyword evidence="2" id="KW-1185">Reference proteome</keyword>
<proteinExistence type="predicted"/>
<protein>
    <submittedName>
        <fullName evidence="1">Uncharacterized protein</fullName>
    </submittedName>
</protein>
<dbReference type="EMBL" id="PDCK01000044">
    <property type="protein sequence ID" value="PRQ25149.1"/>
    <property type="molecule type" value="Genomic_DNA"/>
</dbReference>
<dbReference type="InterPro" id="IPR044519">
    <property type="entry name" value="ARF_GAP_AGD6/7"/>
</dbReference>
<dbReference type="Proteomes" id="UP000238479">
    <property type="component" value="Chromosome 6"/>
</dbReference>
<accession>A0A2P6PT87</accession>
<dbReference type="GO" id="GO:0005096">
    <property type="term" value="F:GTPase activator activity"/>
    <property type="evidence" value="ECO:0007669"/>
    <property type="project" value="InterPro"/>
</dbReference>
<name>A0A2P6PT87_ROSCH</name>